<dbReference type="Pfam" id="PF02875">
    <property type="entry name" value="Mur_ligase_C"/>
    <property type="match status" value="1"/>
</dbReference>
<dbReference type="Proteomes" id="UP000321168">
    <property type="component" value="Unassembled WGS sequence"/>
</dbReference>
<comment type="caution">
    <text evidence="11">The sequence shown here is derived from an EMBL/GenBank/DDBJ whole genome shotgun (WGS) entry which is preliminary data.</text>
</comment>
<feature type="domain" description="Mur ligase C-terminal" evidence="9">
    <location>
        <begin position="308"/>
        <end position="421"/>
    </location>
</feature>
<dbReference type="InterPro" id="IPR036615">
    <property type="entry name" value="Mur_ligase_C_dom_sf"/>
</dbReference>
<dbReference type="InterPro" id="IPR005762">
    <property type="entry name" value="MurD"/>
</dbReference>
<comment type="similarity">
    <text evidence="7">Belongs to the MurCDEF family.</text>
</comment>
<protein>
    <recommendedName>
        <fullName evidence="7 8">UDP-N-acetylmuramoylalanine--D-glutamate ligase</fullName>
        <ecNumber evidence="7 8">6.3.2.9</ecNumber>
    </recommendedName>
    <alternativeName>
        <fullName evidence="7">D-glutamic acid-adding enzyme</fullName>
    </alternativeName>
    <alternativeName>
        <fullName evidence="7">UDP-N-acetylmuramoyl-L-alanyl-D-glutamate synthetase</fullName>
    </alternativeName>
</protein>
<evidence type="ECO:0000256" key="5">
    <source>
        <dbReference type="ARBA" id="ARBA00022741"/>
    </source>
</evidence>
<evidence type="ECO:0000256" key="3">
    <source>
        <dbReference type="ARBA" id="ARBA00022490"/>
    </source>
</evidence>
<keyword evidence="5 7" id="KW-0547">Nucleotide-binding</keyword>
<comment type="subcellular location">
    <subcellularLocation>
        <location evidence="1 7 8">Cytoplasm</location>
    </subcellularLocation>
</comment>
<gene>
    <name evidence="7 11" type="primary">murD</name>
    <name evidence="11" type="ORF">FRX97_06590</name>
</gene>
<comment type="pathway">
    <text evidence="2 7 8">Cell wall biogenesis; peptidoglycan biosynthesis.</text>
</comment>
<evidence type="ECO:0000259" key="9">
    <source>
        <dbReference type="Pfam" id="PF02875"/>
    </source>
</evidence>
<dbReference type="RefSeq" id="WP_147014400.1">
    <property type="nucleotide sequence ID" value="NZ_VORB01000005.1"/>
</dbReference>
<evidence type="ECO:0000256" key="8">
    <source>
        <dbReference type="RuleBase" id="RU003664"/>
    </source>
</evidence>
<comment type="catalytic activity">
    <reaction evidence="7 8">
        <text>UDP-N-acetyl-alpha-D-muramoyl-L-alanine + D-glutamate + ATP = UDP-N-acetyl-alpha-D-muramoyl-L-alanyl-D-glutamate + ADP + phosphate + H(+)</text>
        <dbReference type="Rhea" id="RHEA:16429"/>
        <dbReference type="ChEBI" id="CHEBI:15378"/>
        <dbReference type="ChEBI" id="CHEBI:29986"/>
        <dbReference type="ChEBI" id="CHEBI:30616"/>
        <dbReference type="ChEBI" id="CHEBI:43474"/>
        <dbReference type="ChEBI" id="CHEBI:83898"/>
        <dbReference type="ChEBI" id="CHEBI:83900"/>
        <dbReference type="ChEBI" id="CHEBI:456216"/>
        <dbReference type="EC" id="6.3.2.9"/>
    </reaction>
</comment>
<dbReference type="Gene3D" id="3.40.1190.10">
    <property type="entry name" value="Mur-like, catalytic domain"/>
    <property type="match status" value="1"/>
</dbReference>
<sequence length="444" mass="48536">MNKKVLILGGGESGCGAAVLAKKKGWNVMLSDAKAIAPARKALLDNLGISYEENGHSKDLLNDCDLIIKSPGIPETAPLIKEAISKNISWEDEIEFAARYASGKTIGITGSNGKTTTTLWTYDIFKRAGLDVGLAGNVGKSWAAQLAEGDKDYWVLELSSFQIDGLRKFAPDVAVLCNITDDHLDRYQYKVENYAKSKLSLLEKQKAGQFAIINADDALTQKYLDRALISSTIFEFSVEKQNTAAKLNADNIEFHLTTNSLIMSIHDLALHGKHNVQNAMAAGIAANLLNIRKEAVRESLQQFEGIPHRLEFVASVHGIEFINDSKATNVNSTWWALESADKPVIWIVGGVDKGNDYSSLVPLVQEKVKSIICLGKENHKILEAFSGVIPTIVETASAKQAVETAYQLGKKGECVLLSPACASFDLFENYEDRGNQFKEAVRSL</sequence>
<keyword evidence="6 7" id="KW-0067">ATP-binding</keyword>
<accession>A0A5C6V2Z6</accession>
<dbReference type="NCBIfam" id="TIGR01087">
    <property type="entry name" value="murD"/>
    <property type="match status" value="1"/>
</dbReference>
<dbReference type="GO" id="GO:0008764">
    <property type="term" value="F:UDP-N-acetylmuramoylalanine-D-glutamate ligase activity"/>
    <property type="evidence" value="ECO:0007669"/>
    <property type="project" value="UniProtKB-UniRule"/>
</dbReference>
<keyword evidence="4 7" id="KW-0436">Ligase</keyword>
<comment type="function">
    <text evidence="7 8">Cell wall formation. Catalyzes the addition of glutamate to the nucleotide precursor UDP-N-acetylmuramoyl-L-alanine (UMA).</text>
</comment>
<evidence type="ECO:0000313" key="12">
    <source>
        <dbReference type="Proteomes" id="UP000321168"/>
    </source>
</evidence>
<keyword evidence="7 8" id="KW-0961">Cell wall biogenesis/degradation</keyword>
<dbReference type="InterPro" id="IPR004101">
    <property type="entry name" value="Mur_ligase_C"/>
</dbReference>
<evidence type="ECO:0000256" key="2">
    <source>
        <dbReference type="ARBA" id="ARBA00004752"/>
    </source>
</evidence>
<dbReference type="GO" id="GO:0009252">
    <property type="term" value="P:peptidoglycan biosynthetic process"/>
    <property type="evidence" value="ECO:0007669"/>
    <property type="project" value="UniProtKB-UniRule"/>
</dbReference>
<evidence type="ECO:0000256" key="7">
    <source>
        <dbReference type="HAMAP-Rule" id="MF_00639"/>
    </source>
</evidence>
<feature type="domain" description="Mur ligase central" evidence="10">
    <location>
        <begin position="108"/>
        <end position="285"/>
    </location>
</feature>
<evidence type="ECO:0000313" key="11">
    <source>
        <dbReference type="EMBL" id="TXC78876.1"/>
    </source>
</evidence>
<dbReference type="HAMAP" id="MF_00639">
    <property type="entry name" value="MurD"/>
    <property type="match status" value="1"/>
</dbReference>
<dbReference type="PANTHER" id="PTHR43692">
    <property type="entry name" value="UDP-N-ACETYLMURAMOYLALANINE--D-GLUTAMATE LIGASE"/>
    <property type="match status" value="1"/>
</dbReference>
<dbReference type="InterPro" id="IPR036565">
    <property type="entry name" value="Mur-like_cat_sf"/>
</dbReference>
<dbReference type="SUPFAM" id="SSF53244">
    <property type="entry name" value="MurD-like peptide ligases, peptide-binding domain"/>
    <property type="match status" value="1"/>
</dbReference>
<evidence type="ECO:0000256" key="6">
    <source>
        <dbReference type="ARBA" id="ARBA00022840"/>
    </source>
</evidence>
<keyword evidence="12" id="KW-1185">Reference proteome</keyword>
<dbReference type="Gene3D" id="3.40.50.720">
    <property type="entry name" value="NAD(P)-binding Rossmann-like Domain"/>
    <property type="match status" value="1"/>
</dbReference>
<reference evidence="11 12" key="1">
    <citation type="submission" date="2019-08" db="EMBL/GenBank/DDBJ databases">
        <title>Genome of Luteibaculum oceani JCM 18817.</title>
        <authorList>
            <person name="Bowman J.P."/>
        </authorList>
    </citation>
    <scope>NUCLEOTIDE SEQUENCE [LARGE SCALE GENOMIC DNA]</scope>
    <source>
        <strain evidence="11 12">JCM 18817</strain>
    </source>
</reference>
<proteinExistence type="inferred from homology"/>
<dbReference type="SUPFAM" id="SSF51984">
    <property type="entry name" value="MurCD N-terminal domain"/>
    <property type="match status" value="1"/>
</dbReference>
<dbReference type="AlphaFoldDB" id="A0A5C6V2Z6"/>
<keyword evidence="3 7" id="KW-0963">Cytoplasm</keyword>
<dbReference type="GO" id="GO:0071555">
    <property type="term" value="P:cell wall organization"/>
    <property type="evidence" value="ECO:0007669"/>
    <property type="project" value="UniProtKB-KW"/>
</dbReference>
<organism evidence="11 12">
    <name type="scientific">Luteibaculum oceani</name>
    <dbReference type="NCBI Taxonomy" id="1294296"/>
    <lineage>
        <taxon>Bacteria</taxon>
        <taxon>Pseudomonadati</taxon>
        <taxon>Bacteroidota</taxon>
        <taxon>Flavobacteriia</taxon>
        <taxon>Flavobacteriales</taxon>
        <taxon>Luteibaculaceae</taxon>
        <taxon>Luteibaculum</taxon>
    </lineage>
</organism>
<keyword evidence="7 8" id="KW-0132">Cell division</keyword>
<dbReference type="GO" id="GO:0005524">
    <property type="term" value="F:ATP binding"/>
    <property type="evidence" value="ECO:0007669"/>
    <property type="project" value="UniProtKB-UniRule"/>
</dbReference>
<dbReference type="OrthoDB" id="9809796at2"/>
<dbReference type="GO" id="GO:0008360">
    <property type="term" value="P:regulation of cell shape"/>
    <property type="evidence" value="ECO:0007669"/>
    <property type="project" value="UniProtKB-KW"/>
</dbReference>
<evidence type="ECO:0000256" key="4">
    <source>
        <dbReference type="ARBA" id="ARBA00022598"/>
    </source>
</evidence>
<evidence type="ECO:0000259" key="10">
    <source>
        <dbReference type="Pfam" id="PF08245"/>
    </source>
</evidence>
<dbReference type="Pfam" id="PF08245">
    <property type="entry name" value="Mur_ligase_M"/>
    <property type="match status" value="1"/>
</dbReference>
<keyword evidence="7 8" id="KW-0131">Cell cycle</keyword>
<dbReference type="PANTHER" id="PTHR43692:SF1">
    <property type="entry name" value="UDP-N-ACETYLMURAMOYLALANINE--D-GLUTAMATE LIGASE"/>
    <property type="match status" value="1"/>
</dbReference>
<dbReference type="Pfam" id="PF21377">
    <property type="entry name" value="MurD_N"/>
    <property type="match status" value="1"/>
</dbReference>
<keyword evidence="7 8" id="KW-0133">Cell shape</keyword>
<dbReference type="Gene3D" id="3.90.190.20">
    <property type="entry name" value="Mur ligase, C-terminal domain"/>
    <property type="match status" value="1"/>
</dbReference>
<dbReference type="SUPFAM" id="SSF53623">
    <property type="entry name" value="MurD-like peptide ligases, catalytic domain"/>
    <property type="match status" value="1"/>
</dbReference>
<dbReference type="GO" id="GO:0051301">
    <property type="term" value="P:cell division"/>
    <property type="evidence" value="ECO:0007669"/>
    <property type="project" value="UniProtKB-KW"/>
</dbReference>
<keyword evidence="7 8" id="KW-0573">Peptidoglycan synthesis</keyword>
<feature type="binding site" evidence="7">
    <location>
        <begin position="110"/>
        <end position="116"/>
    </location>
    <ligand>
        <name>ATP</name>
        <dbReference type="ChEBI" id="CHEBI:30616"/>
    </ligand>
</feature>
<dbReference type="EMBL" id="VORB01000005">
    <property type="protein sequence ID" value="TXC78876.1"/>
    <property type="molecule type" value="Genomic_DNA"/>
</dbReference>
<name>A0A5C6V2Z6_9FLAO</name>
<dbReference type="InterPro" id="IPR013221">
    <property type="entry name" value="Mur_ligase_cen"/>
</dbReference>
<dbReference type="GO" id="GO:0005737">
    <property type="term" value="C:cytoplasm"/>
    <property type="evidence" value="ECO:0007669"/>
    <property type="project" value="UniProtKB-SubCell"/>
</dbReference>
<dbReference type="UniPathway" id="UPA00219"/>
<dbReference type="EC" id="6.3.2.9" evidence="7 8"/>
<evidence type="ECO:0000256" key="1">
    <source>
        <dbReference type="ARBA" id="ARBA00004496"/>
    </source>
</evidence>